<accession>A0AA39I331</accession>
<dbReference type="Pfam" id="PF03399">
    <property type="entry name" value="SAC3_GANP"/>
    <property type="match status" value="1"/>
</dbReference>
<feature type="domain" description="PCI" evidence="2">
    <location>
        <begin position="535"/>
        <end position="696"/>
    </location>
</feature>
<feature type="compositionally biased region" description="Basic residues" evidence="1">
    <location>
        <begin position="354"/>
        <end position="367"/>
    </location>
</feature>
<keyword evidence="4" id="KW-1185">Reference proteome</keyword>
<dbReference type="Proteomes" id="UP001175271">
    <property type="component" value="Unassembled WGS sequence"/>
</dbReference>
<comment type="caution">
    <text evidence="3">The sequence shown here is derived from an EMBL/GenBank/DDBJ whole genome shotgun (WGS) entry which is preliminary data.</text>
</comment>
<proteinExistence type="predicted"/>
<dbReference type="InterPro" id="IPR005062">
    <property type="entry name" value="SAC3/GANP/THP3_conserved"/>
</dbReference>
<name>A0AA39I331_9BILA</name>
<gene>
    <name evidence="3" type="ORF">QR680_012749</name>
</gene>
<evidence type="ECO:0000313" key="3">
    <source>
        <dbReference type="EMBL" id="KAK0416918.1"/>
    </source>
</evidence>
<dbReference type="PANTHER" id="PTHR12436:SF4">
    <property type="entry name" value="LEUKOCYTE RECEPTOR CLUSTER MEMBER 8"/>
    <property type="match status" value="1"/>
</dbReference>
<feature type="compositionally biased region" description="Basic and acidic residues" evidence="1">
    <location>
        <begin position="300"/>
        <end position="315"/>
    </location>
</feature>
<evidence type="ECO:0000313" key="4">
    <source>
        <dbReference type="Proteomes" id="UP001175271"/>
    </source>
</evidence>
<dbReference type="GO" id="GO:0005634">
    <property type="term" value="C:nucleus"/>
    <property type="evidence" value="ECO:0007669"/>
    <property type="project" value="TreeGrafter"/>
</dbReference>
<dbReference type="Gene3D" id="1.25.40.990">
    <property type="match status" value="1"/>
</dbReference>
<feature type="compositionally biased region" description="Polar residues" evidence="1">
    <location>
        <begin position="119"/>
        <end position="141"/>
    </location>
</feature>
<organism evidence="3 4">
    <name type="scientific">Steinernema hermaphroditum</name>
    <dbReference type="NCBI Taxonomy" id="289476"/>
    <lineage>
        <taxon>Eukaryota</taxon>
        <taxon>Metazoa</taxon>
        <taxon>Ecdysozoa</taxon>
        <taxon>Nematoda</taxon>
        <taxon>Chromadorea</taxon>
        <taxon>Rhabditida</taxon>
        <taxon>Tylenchina</taxon>
        <taxon>Panagrolaimomorpha</taxon>
        <taxon>Strongyloidoidea</taxon>
        <taxon>Steinernematidae</taxon>
        <taxon>Steinernema</taxon>
    </lineage>
</organism>
<dbReference type="InterPro" id="IPR000717">
    <property type="entry name" value="PCI_dom"/>
</dbReference>
<evidence type="ECO:0000259" key="2">
    <source>
        <dbReference type="PROSITE" id="PS50250"/>
    </source>
</evidence>
<reference evidence="3" key="1">
    <citation type="submission" date="2023-06" db="EMBL/GenBank/DDBJ databases">
        <title>Genomic analysis of the entomopathogenic nematode Steinernema hermaphroditum.</title>
        <authorList>
            <person name="Schwarz E.M."/>
            <person name="Heppert J.K."/>
            <person name="Baniya A."/>
            <person name="Schwartz H.T."/>
            <person name="Tan C.-H."/>
            <person name="Antoshechkin I."/>
            <person name="Sternberg P.W."/>
            <person name="Goodrich-Blair H."/>
            <person name="Dillman A.R."/>
        </authorList>
    </citation>
    <scope>NUCLEOTIDE SEQUENCE</scope>
    <source>
        <strain evidence="3">PS9179</strain>
        <tissue evidence="3">Whole animal</tissue>
    </source>
</reference>
<feature type="region of interest" description="Disordered" evidence="1">
    <location>
        <begin position="1"/>
        <end position="29"/>
    </location>
</feature>
<dbReference type="PROSITE" id="PS50250">
    <property type="entry name" value="PCI"/>
    <property type="match status" value="1"/>
</dbReference>
<dbReference type="InterPro" id="IPR045107">
    <property type="entry name" value="SAC3/GANP/THP3"/>
</dbReference>
<protein>
    <recommendedName>
        <fullName evidence="2">PCI domain-containing protein</fullName>
    </recommendedName>
</protein>
<sequence>MSYWPPLPGNSGSPPEGYENASAGPAANDAWQKAQAALSNVVKKPAAPQASNYAMDPAYAAAQQFYMQSQYAAAYNPYAYSGHFPAYGRSQVSPRPSAMPQPPVNTSPAVVAARPHLLNRSSGSSRPPNQMPTFSQANQGYQPRGPHPSLTNAPTSNQGAQVQFDYASVINAPSRVVNEYVEGFGMVPKALKDYMDRSYQHVHTKEDRDKLNEYLKERVNPLLNAGSAGRVDWCREPLPHTLGFKLKTGSWTPASQIKSNLEAMRKGGSSSYSFEISSKKPQSAPTAKNVFKSPKKGRKATSDSSHDEHEEENARGKKRRSRSRSSSSSPSDAKYPRRDLGEPDSCIVSDLSSNKKKKKKAMKKQKAAKNSPTILSPPPTKKTKKQKRWEVDGENGGDNDKKEERARRFARDAALEEAKLEARRRSANVLQFCLEKRSGGFVRRAHTVIVGCCPDLEKRFFRLTSAPDPATVRPLEVLQKSLQHVKQKYISGADYRYMNDQLKSIRQDLMVQRIRTKFTVNVYETHARVALENKDKEEFNQCQSQLRLLYKEILDCENRFEFTSYRLLYYIYMQSTIDLATLLHEIPKGAEENRMMKFALSVNTAWSLGKFSTLFKLYAQAPNMSSYVMDLFIERERKRALTTILKAYRQTISVAVVAEKLGFSEESAAKWITEQGVECTVGGVIDCRQHANTVIS</sequence>
<feature type="region of interest" description="Disordered" evidence="1">
    <location>
        <begin position="271"/>
        <end position="406"/>
    </location>
</feature>
<feature type="region of interest" description="Disordered" evidence="1">
    <location>
        <begin position="118"/>
        <end position="157"/>
    </location>
</feature>
<evidence type="ECO:0000256" key="1">
    <source>
        <dbReference type="SAM" id="MobiDB-lite"/>
    </source>
</evidence>
<dbReference type="AlphaFoldDB" id="A0AA39I331"/>
<dbReference type="PANTHER" id="PTHR12436">
    <property type="entry name" value="80 KDA MCM3-ASSOCIATED PROTEIN"/>
    <property type="match status" value="1"/>
</dbReference>
<dbReference type="EMBL" id="JAUCMV010000002">
    <property type="protein sequence ID" value="KAK0416918.1"/>
    <property type="molecule type" value="Genomic_DNA"/>
</dbReference>